<name>A0A948TKE5_9BACT</name>
<dbReference type="GO" id="GO:0004803">
    <property type="term" value="F:transposase activity"/>
    <property type="evidence" value="ECO:0007669"/>
    <property type="project" value="InterPro"/>
</dbReference>
<dbReference type="NCBIfam" id="NF033542">
    <property type="entry name" value="transpos_IS110"/>
    <property type="match status" value="1"/>
</dbReference>
<dbReference type="AlphaFoldDB" id="A0A948TKE5"/>
<dbReference type="PANTHER" id="PTHR33055:SF13">
    <property type="entry name" value="TRANSPOSASE"/>
    <property type="match status" value="1"/>
</dbReference>
<dbReference type="InterPro" id="IPR002525">
    <property type="entry name" value="Transp_IS110-like_N"/>
</dbReference>
<dbReference type="Proteomes" id="UP000784286">
    <property type="component" value="Unassembled WGS sequence"/>
</dbReference>
<dbReference type="PANTHER" id="PTHR33055">
    <property type="entry name" value="TRANSPOSASE FOR INSERTION SEQUENCE ELEMENT IS1111A"/>
    <property type="match status" value="1"/>
</dbReference>
<gene>
    <name evidence="3" type="ORF">H9928_00260</name>
</gene>
<reference evidence="3" key="2">
    <citation type="submission" date="2021-04" db="EMBL/GenBank/DDBJ databases">
        <authorList>
            <person name="Gilroy R."/>
        </authorList>
    </citation>
    <scope>NUCLEOTIDE SEQUENCE</scope>
    <source>
        <strain evidence="3">8470</strain>
    </source>
</reference>
<organism evidence="3 4">
    <name type="scientific">Candidatus Phocaeicola excrementipullorum</name>
    <dbReference type="NCBI Taxonomy" id="2838731"/>
    <lineage>
        <taxon>Bacteria</taxon>
        <taxon>Pseudomonadati</taxon>
        <taxon>Bacteroidota</taxon>
        <taxon>Bacteroidia</taxon>
        <taxon>Bacteroidales</taxon>
        <taxon>Bacteroidaceae</taxon>
        <taxon>Phocaeicola</taxon>
    </lineage>
</organism>
<evidence type="ECO:0000259" key="2">
    <source>
        <dbReference type="Pfam" id="PF02371"/>
    </source>
</evidence>
<comment type="caution">
    <text evidence="3">The sequence shown here is derived from an EMBL/GenBank/DDBJ whole genome shotgun (WGS) entry which is preliminary data.</text>
</comment>
<dbReference type="EMBL" id="JAHLFJ010000003">
    <property type="protein sequence ID" value="MBU3854991.1"/>
    <property type="molecule type" value="Genomic_DNA"/>
</dbReference>
<feature type="domain" description="Transposase IS116/IS110/IS902 C-terminal" evidence="2">
    <location>
        <begin position="252"/>
        <end position="330"/>
    </location>
</feature>
<dbReference type="GO" id="GO:0006313">
    <property type="term" value="P:DNA transposition"/>
    <property type="evidence" value="ECO:0007669"/>
    <property type="project" value="InterPro"/>
</dbReference>
<dbReference type="GO" id="GO:0003677">
    <property type="term" value="F:DNA binding"/>
    <property type="evidence" value="ECO:0007669"/>
    <property type="project" value="InterPro"/>
</dbReference>
<proteinExistence type="predicted"/>
<evidence type="ECO:0000259" key="1">
    <source>
        <dbReference type="Pfam" id="PF01548"/>
    </source>
</evidence>
<dbReference type="InterPro" id="IPR003346">
    <property type="entry name" value="Transposase_20"/>
</dbReference>
<reference evidence="3" key="1">
    <citation type="journal article" date="2021" name="PeerJ">
        <title>Extensive microbial diversity within the chicken gut microbiome revealed by metagenomics and culture.</title>
        <authorList>
            <person name="Gilroy R."/>
            <person name="Ravi A."/>
            <person name="Getino M."/>
            <person name="Pursley I."/>
            <person name="Horton D.L."/>
            <person name="Alikhan N.F."/>
            <person name="Baker D."/>
            <person name="Gharbi K."/>
            <person name="Hall N."/>
            <person name="Watson M."/>
            <person name="Adriaenssens E.M."/>
            <person name="Foster-Nyarko E."/>
            <person name="Jarju S."/>
            <person name="Secka A."/>
            <person name="Antonio M."/>
            <person name="Oren A."/>
            <person name="Chaudhuri R.R."/>
            <person name="La Ragione R."/>
            <person name="Hildebrand F."/>
            <person name="Pallen M.J."/>
        </authorList>
    </citation>
    <scope>NUCLEOTIDE SEQUENCE</scope>
    <source>
        <strain evidence="3">8470</strain>
    </source>
</reference>
<dbReference type="InterPro" id="IPR047650">
    <property type="entry name" value="Transpos_IS110"/>
</dbReference>
<dbReference type="Pfam" id="PF01548">
    <property type="entry name" value="DEDD_Tnp_IS110"/>
    <property type="match status" value="1"/>
</dbReference>
<protein>
    <submittedName>
        <fullName evidence="3">IS110 family transposase</fullName>
    </submittedName>
</protein>
<feature type="domain" description="Transposase IS110-like N-terminal" evidence="1">
    <location>
        <begin position="8"/>
        <end position="151"/>
    </location>
</feature>
<evidence type="ECO:0000313" key="4">
    <source>
        <dbReference type="Proteomes" id="UP000784286"/>
    </source>
</evidence>
<accession>A0A948TKE5</accession>
<dbReference type="Pfam" id="PF02371">
    <property type="entry name" value="Transposase_20"/>
    <property type="match status" value="1"/>
</dbReference>
<evidence type="ECO:0000313" key="3">
    <source>
        <dbReference type="EMBL" id="MBU3854991.1"/>
    </source>
</evidence>
<sequence length="400" mass="46064">MDRNRIVAGLDVHKDSVFLCIMRYDEAVIFEKTYGTLTTQLRQMRDDMLCHGVTECAMESTAVYWVPVWNELCDYMTLRLANPHFIKQLPGRKSDTRDAQWIAECQLKKLIKESFVPNPVVQDMRKLNRRIFNLNEDLTYNKNKLDAAMQRCGFRLSNYVSNTGGKSYQSVVRAISQGETDAEKLVLLVHGRTVNKHGRDTIAGSVTGNFSPTDIAVIRQYLAMIDLINNQIDECQKALAAMCEEHFPEQYRRLQTIPGVKERAATAIIAETGADMSVFAKATNLVGWCGLKPRNDESNRRIKSNRITHGNRYLRQILIEIAWVASRTRNCFFSNFSYVQVTVKKKRKMKIQVAIARKILVAVWHMLSNEEDFIDIYLKRLEEQRLIQLQIEQLESSMAL</sequence>